<dbReference type="PANTHER" id="PTHR48207:SF3">
    <property type="entry name" value="SUCCINATE--HYDROXYMETHYLGLUTARATE COA-TRANSFERASE"/>
    <property type="match status" value="1"/>
</dbReference>
<dbReference type="SUPFAM" id="SSF89796">
    <property type="entry name" value="CoA-transferase family III (CaiB/BaiF)"/>
    <property type="match status" value="1"/>
</dbReference>
<comment type="caution">
    <text evidence="2">The sequence shown here is derived from an EMBL/GenBank/DDBJ whole genome shotgun (WGS) entry which is preliminary data.</text>
</comment>
<proteinExistence type="predicted"/>
<dbReference type="Proteomes" id="UP000608579">
    <property type="component" value="Unassembled WGS sequence"/>
</dbReference>
<dbReference type="GO" id="GO:0008410">
    <property type="term" value="F:CoA-transferase activity"/>
    <property type="evidence" value="ECO:0007669"/>
    <property type="project" value="TreeGrafter"/>
</dbReference>
<evidence type="ECO:0000256" key="1">
    <source>
        <dbReference type="ARBA" id="ARBA00022679"/>
    </source>
</evidence>
<dbReference type="InterPro" id="IPR044855">
    <property type="entry name" value="CoA-Trfase_III_dom3_sf"/>
</dbReference>
<dbReference type="Gene3D" id="3.40.50.10540">
    <property type="entry name" value="Crotonobetainyl-coa:carnitine coa-transferase, domain 1"/>
    <property type="match status" value="1"/>
</dbReference>
<dbReference type="InterPro" id="IPR003673">
    <property type="entry name" value="CoA-Trfase_fam_III"/>
</dbReference>
<reference evidence="2" key="1">
    <citation type="journal article" date="2020" name="ISME J.">
        <title>Gammaproteobacteria mediating utilization of methyl-, sulfur- and petroleum organic compounds in deep ocean hydrothermal plumes.</title>
        <authorList>
            <person name="Zhou Z."/>
            <person name="Liu Y."/>
            <person name="Pan J."/>
            <person name="Cron B.R."/>
            <person name="Toner B.M."/>
            <person name="Anantharaman K."/>
            <person name="Breier J.A."/>
            <person name="Dick G.J."/>
            <person name="Li M."/>
        </authorList>
    </citation>
    <scope>NUCLEOTIDE SEQUENCE</scope>
    <source>
        <strain evidence="2">SZUA-1515</strain>
    </source>
</reference>
<dbReference type="AlphaFoldDB" id="A0A832ZW60"/>
<name>A0A832ZW60_CALS0</name>
<dbReference type="InterPro" id="IPR023606">
    <property type="entry name" value="CoA-Trfase_III_dom_1_sf"/>
</dbReference>
<dbReference type="Gene3D" id="3.30.1540.10">
    <property type="entry name" value="formyl-coa transferase, domain 3"/>
    <property type="match status" value="1"/>
</dbReference>
<dbReference type="EMBL" id="DQVM01000044">
    <property type="protein sequence ID" value="HIQ29407.1"/>
    <property type="molecule type" value="Genomic_DNA"/>
</dbReference>
<sequence>MSMEPLRGVRVLEFGSAITAPMCCMLLSEMGAEVIKIEPPGRGDDSRSWGVKKNGESPYFAHYNKNKKSLALNLKAHEGLEIALKLAEKSDVVVENFRPGVMHRLGLGYEVVKQLNPRVVYCSISGFGQTGPYRDLGGYDAIIQGMCGLMSVTGEPDGEPMRVGVPITDVVTALYAAYSILLALLWRERTGEGQFIDISLYEAGVSLMGQWISIYSATGHLPTRFGNKYPLLAPYEPIKTKDGYVILGIGNDELWRKFCKIINREDLAYNSKYRTNQDRIKPENREELINTLSEIMSRRTTDEWIEILWRNGIPAGPINTIDKILKDPHLNERMFFVKMSHPIMGELTTLNPVPKFEKFTGGVRSNAPLLGEHSVEILKTLGYSYDEIENFIAKGVISTTVKK</sequence>
<protein>
    <submittedName>
        <fullName evidence="2">CoA transferase</fullName>
    </submittedName>
</protein>
<keyword evidence="1 2" id="KW-0808">Transferase</keyword>
<evidence type="ECO:0000313" key="3">
    <source>
        <dbReference type="Proteomes" id="UP000608579"/>
    </source>
</evidence>
<evidence type="ECO:0000313" key="2">
    <source>
        <dbReference type="EMBL" id="HIQ29407.1"/>
    </source>
</evidence>
<accession>A0A832ZW60</accession>
<organism evidence="2 3">
    <name type="scientific">Caldiarchaeum subterraneum</name>
    <dbReference type="NCBI Taxonomy" id="311458"/>
    <lineage>
        <taxon>Archaea</taxon>
        <taxon>Nitrososphaerota</taxon>
        <taxon>Candidatus Caldarchaeales</taxon>
        <taxon>Candidatus Caldarchaeaceae</taxon>
        <taxon>Candidatus Caldarchaeum</taxon>
    </lineage>
</organism>
<dbReference type="InterPro" id="IPR050483">
    <property type="entry name" value="CoA-transferase_III_domain"/>
</dbReference>
<dbReference type="PANTHER" id="PTHR48207">
    <property type="entry name" value="SUCCINATE--HYDROXYMETHYLGLUTARATE COA-TRANSFERASE"/>
    <property type="match status" value="1"/>
</dbReference>
<dbReference type="Pfam" id="PF02515">
    <property type="entry name" value="CoA_transf_3"/>
    <property type="match status" value="1"/>
</dbReference>
<gene>
    <name evidence="2" type="ORF">EYH45_02455</name>
</gene>